<comment type="caution">
    <text evidence="5">The sequence shown here is derived from an EMBL/GenBank/DDBJ whole genome shotgun (WGS) entry which is preliminary data.</text>
</comment>
<dbReference type="AlphaFoldDB" id="A0AAV9PJ73"/>
<keyword evidence="1" id="KW-0547">Nucleotide-binding</keyword>
<evidence type="ECO:0000259" key="4">
    <source>
        <dbReference type="PROSITE" id="PS51718"/>
    </source>
</evidence>
<dbReference type="CDD" id="cd08771">
    <property type="entry name" value="DLP_1"/>
    <property type="match status" value="1"/>
</dbReference>
<dbReference type="InterPro" id="IPR045063">
    <property type="entry name" value="Dynamin_N"/>
</dbReference>
<accession>A0AAV9PJ73</accession>
<dbReference type="InterPro" id="IPR027417">
    <property type="entry name" value="P-loop_NTPase"/>
</dbReference>
<dbReference type="GO" id="GO:0005874">
    <property type="term" value="C:microtubule"/>
    <property type="evidence" value="ECO:0007669"/>
    <property type="project" value="TreeGrafter"/>
</dbReference>
<dbReference type="Gene3D" id="3.40.50.300">
    <property type="entry name" value="P-loop containing nucleotide triphosphate hydrolases"/>
    <property type="match status" value="1"/>
</dbReference>
<organism evidence="5 6">
    <name type="scientific">Saxophila tyrrhenica</name>
    <dbReference type="NCBI Taxonomy" id="1690608"/>
    <lineage>
        <taxon>Eukaryota</taxon>
        <taxon>Fungi</taxon>
        <taxon>Dikarya</taxon>
        <taxon>Ascomycota</taxon>
        <taxon>Pezizomycotina</taxon>
        <taxon>Dothideomycetes</taxon>
        <taxon>Dothideomycetidae</taxon>
        <taxon>Mycosphaerellales</taxon>
        <taxon>Extremaceae</taxon>
        <taxon>Saxophila</taxon>
    </lineage>
</organism>
<dbReference type="GO" id="GO:0016020">
    <property type="term" value="C:membrane"/>
    <property type="evidence" value="ECO:0007669"/>
    <property type="project" value="TreeGrafter"/>
</dbReference>
<feature type="compositionally biased region" description="Low complexity" evidence="3">
    <location>
        <begin position="774"/>
        <end position="791"/>
    </location>
</feature>
<dbReference type="PRINTS" id="PR00195">
    <property type="entry name" value="DYNAMIN"/>
</dbReference>
<keyword evidence="6" id="KW-1185">Reference proteome</keyword>
<feature type="domain" description="Dynamin-type G" evidence="4">
    <location>
        <begin position="61"/>
        <end position="349"/>
    </location>
</feature>
<dbReference type="InterPro" id="IPR022812">
    <property type="entry name" value="Dynamin"/>
</dbReference>
<keyword evidence="2" id="KW-0342">GTP-binding</keyword>
<feature type="compositionally biased region" description="Acidic residues" evidence="3">
    <location>
        <begin position="448"/>
        <end position="460"/>
    </location>
</feature>
<dbReference type="Pfam" id="PF01031">
    <property type="entry name" value="Dynamin_M"/>
    <property type="match status" value="1"/>
</dbReference>
<dbReference type="EMBL" id="JAVRRT010000005">
    <property type="protein sequence ID" value="KAK5172239.1"/>
    <property type="molecule type" value="Genomic_DNA"/>
</dbReference>
<dbReference type="InterPro" id="IPR001401">
    <property type="entry name" value="Dynamin_GTPase"/>
</dbReference>
<feature type="region of interest" description="Disordered" evidence="3">
    <location>
        <begin position="448"/>
        <end position="467"/>
    </location>
</feature>
<evidence type="ECO:0000256" key="2">
    <source>
        <dbReference type="ARBA" id="ARBA00023134"/>
    </source>
</evidence>
<dbReference type="GO" id="GO:0005525">
    <property type="term" value="F:GTP binding"/>
    <property type="evidence" value="ECO:0007669"/>
    <property type="project" value="InterPro"/>
</dbReference>
<dbReference type="GO" id="GO:0008017">
    <property type="term" value="F:microtubule binding"/>
    <property type="evidence" value="ECO:0007669"/>
    <property type="project" value="TreeGrafter"/>
</dbReference>
<dbReference type="GO" id="GO:0048312">
    <property type="term" value="P:intracellular distribution of mitochondria"/>
    <property type="evidence" value="ECO:0007669"/>
    <property type="project" value="TreeGrafter"/>
</dbReference>
<dbReference type="InterPro" id="IPR000375">
    <property type="entry name" value="Dynamin_stalk"/>
</dbReference>
<dbReference type="GO" id="GO:0006897">
    <property type="term" value="P:endocytosis"/>
    <property type="evidence" value="ECO:0007669"/>
    <property type="project" value="TreeGrafter"/>
</dbReference>
<feature type="compositionally biased region" description="Polar residues" evidence="3">
    <location>
        <begin position="28"/>
        <end position="40"/>
    </location>
</feature>
<dbReference type="InterPro" id="IPR030381">
    <property type="entry name" value="G_DYNAMIN_dom"/>
</dbReference>
<name>A0AAV9PJ73_9PEZI</name>
<protein>
    <recommendedName>
        <fullName evidence="4">Dynamin-type G domain-containing protein</fullName>
    </recommendedName>
</protein>
<dbReference type="GeneID" id="89925223"/>
<dbReference type="Pfam" id="PF00350">
    <property type="entry name" value="Dynamin_N"/>
    <property type="match status" value="1"/>
</dbReference>
<dbReference type="SMART" id="SM00053">
    <property type="entry name" value="DYNc"/>
    <property type="match status" value="1"/>
</dbReference>
<reference evidence="5 6" key="1">
    <citation type="submission" date="2023-08" db="EMBL/GenBank/DDBJ databases">
        <title>Black Yeasts Isolated from many extreme environments.</title>
        <authorList>
            <person name="Coleine C."/>
            <person name="Stajich J.E."/>
            <person name="Selbmann L."/>
        </authorList>
    </citation>
    <scope>NUCLEOTIDE SEQUENCE [LARGE SCALE GENOMIC DNA]</scope>
    <source>
        <strain evidence="5 6">CCFEE 5935</strain>
    </source>
</reference>
<dbReference type="Proteomes" id="UP001337655">
    <property type="component" value="Unassembled WGS sequence"/>
</dbReference>
<proteinExistence type="predicted"/>
<dbReference type="GO" id="GO:0016559">
    <property type="term" value="P:peroxisome fission"/>
    <property type="evidence" value="ECO:0007669"/>
    <property type="project" value="TreeGrafter"/>
</dbReference>
<gene>
    <name evidence="5" type="ORF">LTR77_003877</name>
</gene>
<sequence>MASGTAQNKPPIAMSSETARNKAPSAEMANTNSDLSQLQSPPHAKLLNAIDRLRSEHIDAEISVPQIVVCGDQSSGKSSVLEAIAGVPFPLGAMTTTRFATEVILRRSSTESLTIDIVPASDRELQMEARIKGFRQPEGITDPEHFGVAIKAAADHLKLLEPQCHFWRDRLRVEVSGPKQPHLTLIDLPGIIHYEPKDIAEPGDKKKIKDLVLEYIKSPRTTVLAVTDAQNNVENQEILGLVRRVEGASDRTMGVITKPDRVPKGSDLEHNVIGMAMSAKPELRLCWHVLRNIRHDESSDRSPAHREAVERKFFEDSAWSRLSPDARGIYRLRKKLSDQLFRSITATLPSLISEMQRQRNSCKATIERLGPERSGQADQRKYLSDILHRLRRLIEAALDGGDYKEKGLGNRITTVTEKFSADIRKHGSQYKIVYRGEDGRLYEDDADQVDTAEENGEESGDDKSDQSTEALELNFFAPYTTGTGLRTEEVALDDYLAELATHIERTRGKDLRGLPSSRTARTIFRQLSVPWQSIAEEYLGQCLDATSAFLTLAIQHVAGDHTGPAFVSAYLYPEDNSVGLEARRKLLESKLQELIWPFNHSHPMTANRSLGNRKSKGYWHSIAEKFRSNFTEEMVQAALELDYAQDYYRISLNTFIDNVAALGIQRCLLADLGDLFPADQVPIMENTVITEIAAEPADAQQSQNAFWAVLTAPVIESRNQRDYTGPSAITPPSRSTSDADVEAPPEPEKQHIFDFNRSLAPAAPTDVRSTGLFAGPSPSRPSSGAAAQASGDRGQKPWPSFGAPSR</sequence>
<evidence type="ECO:0000313" key="5">
    <source>
        <dbReference type="EMBL" id="KAK5172239.1"/>
    </source>
</evidence>
<feature type="region of interest" description="Disordered" evidence="3">
    <location>
        <begin position="1"/>
        <end position="42"/>
    </location>
</feature>
<dbReference type="RefSeq" id="XP_064661083.1">
    <property type="nucleotide sequence ID" value="XM_064801132.1"/>
</dbReference>
<evidence type="ECO:0000313" key="6">
    <source>
        <dbReference type="Proteomes" id="UP001337655"/>
    </source>
</evidence>
<feature type="region of interest" description="Disordered" evidence="3">
    <location>
        <begin position="720"/>
        <end position="806"/>
    </location>
</feature>
<dbReference type="PROSITE" id="PS51718">
    <property type="entry name" value="G_DYNAMIN_2"/>
    <property type="match status" value="1"/>
</dbReference>
<evidence type="ECO:0000256" key="3">
    <source>
        <dbReference type="SAM" id="MobiDB-lite"/>
    </source>
</evidence>
<dbReference type="GO" id="GO:0003924">
    <property type="term" value="F:GTPase activity"/>
    <property type="evidence" value="ECO:0007669"/>
    <property type="project" value="InterPro"/>
</dbReference>
<dbReference type="PANTHER" id="PTHR11566">
    <property type="entry name" value="DYNAMIN"/>
    <property type="match status" value="1"/>
</dbReference>
<evidence type="ECO:0000256" key="1">
    <source>
        <dbReference type="ARBA" id="ARBA00022741"/>
    </source>
</evidence>
<dbReference type="GO" id="GO:0005739">
    <property type="term" value="C:mitochondrion"/>
    <property type="evidence" value="ECO:0007669"/>
    <property type="project" value="TreeGrafter"/>
</dbReference>
<dbReference type="SUPFAM" id="SSF52540">
    <property type="entry name" value="P-loop containing nucleoside triphosphate hydrolases"/>
    <property type="match status" value="1"/>
</dbReference>
<dbReference type="GO" id="GO:0000266">
    <property type="term" value="P:mitochondrial fission"/>
    <property type="evidence" value="ECO:0007669"/>
    <property type="project" value="TreeGrafter"/>
</dbReference>
<dbReference type="PANTHER" id="PTHR11566:SF21">
    <property type="entry name" value="DYNAMIN RELATED PROTEIN 1, ISOFORM A"/>
    <property type="match status" value="1"/>
</dbReference>